<organism evidence="1 2">
    <name type="scientific">Colwellia psychrerythraea (strain 34H / ATCC BAA-681)</name>
    <name type="common">Vibrio psychroerythus</name>
    <dbReference type="NCBI Taxonomy" id="167879"/>
    <lineage>
        <taxon>Bacteria</taxon>
        <taxon>Pseudomonadati</taxon>
        <taxon>Pseudomonadota</taxon>
        <taxon>Gammaproteobacteria</taxon>
        <taxon>Alteromonadales</taxon>
        <taxon>Colwelliaceae</taxon>
        <taxon>Colwellia</taxon>
    </lineage>
</organism>
<accession>Q47Z66</accession>
<dbReference type="HOGENOM" id="CLU_3388892_0_0_6"/>
<evidence type="ECO:0000313" key="2">
    <source>
        <dbReference type="Proteomes" id="UP000000547"/>
    </source>
</evidence>
<dbReference type="AlphaFoldDB" id="Q47Z66"/>
<dbReference type="EMBL" id="CP000083">
    <property type="protein sequence ID" value="AAZ26565.1"/>
    <property type="molecule type" value="Genomic_DNA"/>
</dbReference>
<dbReference type="KEGG" id="cps:CPS_3208"/>
<evidence type="ECO:0000313" key="1">
    <source>
        <dbReference type="EMBL" id="AAZ26565.1"/>
    </source>
</evidence>
<gene>
    <name evidence="1" type="ordered locus">CPS_3208</name>
</gene>
<sequence>MKFIKHSETCILIGDGHIETSYYQWVNLVVNG</sequence>
<reference evidence="1" key="1">
    <citation type="journal article" date="2005" name="Proc. Natl. Acad. Sci. U.S.A.">
        <title>The psychrophilic lifestyle as revealed by the genome sequence of Colwellia psychrerythraea 34H through genomic and proteomic analyses.</title>
        <authorList>
            <person name="Methe B.A."/>
            <person name="Nelson K.E."/>
            <person name="Deming J.W."/>
            <person name="Momen B."/>
            <person name="Melamud E."/>
            <person name="Zhang X."/>
            <person name="Moult J."/>
            <person name="Madupu R."/>
            <person name="Nelson W.C."/>
            <person name="Dodson R.J."/>
            <person name="Brinkac L.M."/>
            <person name="Daugherty S.C."/>
            <person name="Durkin A.S."/>
            <person name="DeBoy R.T."/>
            <person name="Kolonay J.F."/>
            <person name="Sullivan S.A."/>
            <person name="Zhou L."/>
            <person name="Davidsen T.M."/>
            <person name="Wu M."/>
            <person name="Huston A.L."/>
            <person name="Lewis M."/>
            <person name="Weaver B."/>
            <person name="Weidman J.F."/>
            <person name="Khouri H."/>
            <person name="Utterback T.R."/>
            <person name="Feldblyum T.V."/>
            <person name="Fraser C.M."/>
        </authorList>
    </citation>
    <scope>NUCLEOTIDE SEQUENCE [LARGE SCALE GENOMIC DNA]</scope>
    <source>
        <strain evidence="1">34H</strain>
    </source>
</reference>
<name>Q47Z66_COLP3</name>
<protein>
    <submittedName>
        <fullName evidence="1">Uncharacterized protein</fullName>
    </submittedName>
</protein>
<proteinExistence type="predicted"/>
<dbReference type="Proteomes" id="UP000000547">
    <property type="component" value="Chromosome"/>
</dbReference>